<evidence type="ECO:0000313" key="4">
    <source>
        <dbReference type="Proteomes" id="UP000515312"/>
    </source>
</evidence>
<evidence type="ECO:0000256" key="2">
    <source>
        <dbReference type="SAM" id="Phobius"/>
    </source>
</evidence>
<keyword evidence="4" id="KW-1185">Reference proteome</keyword>
<dbReference type="PANTHER" id="PTHR40106:SF1">
    <property type="entry name" value="INNER MEMBRANE PROTEIN RCLC"/>
    <property type="match status" value="1"/>
</dbReference>
<feature type="transmembrane region" description="Helical" evidence="2">
    <location>
        <begin position="43"/>
        <end position="60"/>
    </location>
</feature>
<dbReference type="InterPro" id="IPR007339">
    <property type="entry name" value="RclC-like"/>
</dbReference>
<feature type="transmembrane region" description="Helical" evidence="2">
    <location>
        <begin position="89"/>
        <end position="111"/>
    </location>
</feature>
<evidence type="ECO:0000313" key="3">
    <source>
        <dbReference type="EMBL" id="QNI33096.1"/>
    </source>
</evidence>
<dbReference type="GO" id="GO:1901530">
    <property type="term" value="P:response to hypochlorite"/>
    <property type="evidence" value="ECO:0007669"/>
    <property type="project" value="TreeGrafter"/>
</dbReference>
<dbReference type="RefSeq" id="WP_186744240.1">
    <property type="nucleotide sequence ID" value="NZ_CP060394.1"/>
</dbReference>
<name>A0A7G8BKM6_9BACT</name>
<dbReference type="Pfam" id="PF04224">
    <property type="entry name" value="DUF417"/>
    <property type="match status" value="1"/>
</dbReference>
<dbReference type="AlphaFoldDB" id="A0A7G8BKM6"/>
<dbReference type="EMBL" id="CP060394">
    <property type="protein sequence ID" value="QNI33096.1"/>
    <property type="molecule type" value="Genomic_DNA"/>
</dbReference>
<proteinExistence type="predicted"/>
<feature type="region of interest" description="Disordered" evidence="1">
    <location>
        <begin position="1"/>
        <end position="20"/>
    </location>
</feature>
<dbReference type="KEGG" id="adin:H7849_03715"/>
<protein>
    <submittedName>
        <fullName evidence="3">DUF417 family protein</fullName>
    </submittedName>
</protein>
<organism evidence="3 4">
    <name type="scientific">Alloacidobacterium dinghuense</name>
    <dbReference type="NCBI Taxonomy" id="2763107"/>
    <lineage>
        <taxon>Bacteria</taxon>
        <taxon>Pseudomonadati</taxon>
        <taxon>Acidobacteriota</taxon>
        <taxon>Terriglobia</taxon>
        <taxon>Terriglobales</taxon>
        <taxon>Acidobacteriaceae</taxon>
        <taxon>Alloacidobacterium</taxon>
    </lineage>
</organism>
<feature type="transmembrane region" description="Helical" evidence="2">
    <location>
        <begin position="118"/>
        <end position="138"/>
    </location>
</feature>
<reference evidence="3 4" key="1">
    <citation type="submission" date="2020-08" db="EMBL/GenBank/DDBJ databases">
        <title>Edaphobacter telluris sp. nov. and Acidobacterium dinghuensis sp. nov., two acidobacteria isolated from forest soil.</title>
        <authorList>
            <person name="Fu J."/>
            <person name="Qiu L."/>
        </authorList>
    </citation>
    <scope>NUCLEOTIDE SEQUENCE [LARGE SCALE GENOMIC DNA]</scope>
    <source>
        <strain evidence="3">4Y35</strain>
    </source>
</reference>
<keyword evidence="2" id="KW-1133">Transmembrane helix</keyword>
<keyword evidence="2" id="KW-0812">Transmembrane</keyword>
<dbReference type="Proteomes" id="UP000515312">
    <property type="component" value="Chromosome"/>
</dbReference>
<dbReference type="GO" id="GO:0005886">
    <property type="term" value="C:plasma membrane"/>
    <property type="evidence" value="ECO:0007669"/>
    <property type="project" value="TreeGrafter"/>
</dbReference>
<feature type="transmembrane region" description="Helical" evidence="2">
    <location>
        <begin position="158"/>
        <end position="178"/>
    </location>
</feature>
<evidence type="ECO:0000256" key="1">
    <source>
        <dbReference type="SAM" id="MobiDB-lite"/>
    </source>
</evidence>
<keyword evidence="2" id="KW-0472">Membrane</keyword>
<dbReference type="PANTHER" id="PTHR40106">
    <property type="entry name" value="INNER MEMBRANE PROTEIN RCLC"/>
    <property type="match status" value="1"/>
</dbReference>
<accession>A0A7G8BKM6</accession>
<sequence>MTEPTSAEASGEGVRGSQANTGNKLQAKSVLTKIAAFVAERNIPFLVCSIGMIVMLLWAGKFKMTAPGAEGIVPLVSNSPLTSFQFKVFGPYLLGDMIGATEWTAAILLIIGYFKPKAGILAGIILVGMFFTTSSMLITTPDDTIVFHGMHYMNNLGLFLFKDIISFGVAFYLITYYGGKAMLAENQR</sequence>
<gene>
    <name evidence="3" type="ORF">H7849_03715</name>
</gene>